<organism evidence="1 2">
    <name type="scientific">Ixodes persulcatus</name>
    <name type="common">Taiga tick</name>
    <dbReference type="NCBI Taxonomy" id="34615"/>
    <lineage>
        <taxon>Eukaryota</taxon>
        <taxon>Metazoa</taxon>
        <taxon>Ecdysozoa</taxon>
        <taxon>Arthropoda</taxon>
        <taxon>Chelicerata</taxon>
        <taxon>Arachnida</taxon>
        <taxon>Acari</taxon>
        <taxon>Parasitiformes</taxon>
        <taxon>Ixodida</taxon>
        <taxon>Ixodoidea</taxon>
        <taxon>Ixodidae</taxon>
        <taxon>Ixodinae</taxon>
        <taxon>Ixodes</taxon>
    </lineage>
</organism>
<reference evidence="1 2" key="1">
    <citation type="journal article" date="2020" name="Cell">
        <title>Large-Scale Comparative Analyses of Tick Genomes Elucidate Their Genetic Diversity and Vector Capacities.</title>
        <authorList>
            <consortium name="Tick Genome and Microbiome Consortium (TIGMIC)"/>
            <person name="Jia N."/>
            <person name="Wang J."/>
            <person name="Shi W."/>
            <person name="Du L."/>
            <person name="Sun Y."/>
            <person name="Zhan W."/>
            <person name="Jiang J.F."/>
            <person name="Wang Q."/>
            <person name="Zhang B."/>
            <person name="Ji P."/>
            <person name="Bell-Sakyi L."/>
            <person name="Cui X.M."/>
            <person name="Yuan T.T."/>
            <person name="Jiang B.G."/>
            <person name="Yang W.F."/>
            <person name="Lam T.T."/>
            <person name="Chang Q.C."/>
            <person name="Ding S.J."/>
            <person name="Wang X.J."/>
            <person name="Zhu J.G."/>
            <person name="Ruan X.D."/>
            <person name="Zhao L."/>
            <person name="Wei J.T."/>
            <person name="Ye R.Z."/>
            <person name="Que T.C."/>
            <person name="Du C.H."/>
            <person name="Zhou Y.H."/>
            <person name="Cheng J.X."/>
            <person name="Dai P.F."/>
            <person name="Guo W.B."/>
            <person name="Han X.H."/>
            <person name="Huang E.J."/>
            <person name="Li L.F."/>
            <person name="Wei W."/>
            <person name="Gao Y.C."/>
            <person name="Liu J.Z."/>
            <person name="Shao H.Z."/>
            <person name="Wang X."/>
            <person name="Wang C.C."/>
            <person name="Yang T.C."/>
            <person name="Huo Q.B."/>
            <person name="Li W."/>
            <person name="Chen H.Y."/>
            <person name="Chen S.E."/>
            <person name="Zhou L.G."/>
            <person name="Ni X.B."/>
            <person name="Tian J.H."/>
            <person name="Sheng Y."/>
            <person name="Liu T."/>
            <person name="Pan Y.S."/>
            <person name="Xia L.Y."/>
            <person name="Li J."/>
            <person name="Zhao F."/>
            <person name="Cao W.C."/>
        </authorList>
    </citation>
    <scope>NUCLEOTIDE SEQUENCE [LARGE SCALE GENOMIC DNA]</scope>
    <source>
        <strain evidence="1">Iper-2018</strain>
    </source>
</reference>
<protein>
    <submittedName>
        <fullName evidence="1">Uncharacterized protein</fullName>
    </submittedName>
</protein>
<dbReference type="Proteomes" id="UP000805193">
    <property type="component" value="Unassembled WGS sequence"/>
</dbReference>
<dbReference type="EMBL" id="JABSTQ010009064">
    <property type="protein sequence ID" value="KAG0433378.1"/>
    <property type="molecule type" value="Genomic_DNA"/>
</dbReference>
<proteinExistence type="predicted"/>
<name>A0AC60QK67_IXOPE</name>
<sequence>MLVSDNKHFQQLAENLKQAQHCLEEELKSQREQHVKATKELENEHCTALDEAAKVEAALSALKTDYSQQLDKCNHIVYRHRNLQEEFHAAAQEKRSLEDRCAQLTEEWATARRALAVFEEQQGAVGQKTMQELQELRQANQQLQERFRLLKDKHIKAEERLVQAPNQKVGASMEHVTEDNGGTARTSEAPASRVEIEELSRRYESLVEQSQAEESKWNQEKKQLIHIEIPEGSSRDLVSRAAAVENPATAAKTGNLV</sequence>
<keyword evidence="2" id="KW-1185">Reference proteome</keyword>
<evidence type="ECO:0000313" key="2">
    <source>
        <dbReference type="Proteomes" id="UP000805193"/>
    </source>
</evidence>
<accession>A0AC60QK67</accession>
<evidence type="ECO:0000313" key="1">
    <source>
        <dbReference type="EMBL" id="KAG0433378.1"/>
    </source>
</evidence>
<comment type="caution">
    <text evidence="1">The sequence shown here is derived from an EMBL/GenBank/DDBJ whole genome shotgun (WGS) entry which is preliminary data.</text>
</comment>
<gene>
    <name evidence="1" type="ORF">HPB47_019974</name>
</gene>